<evidence type="ECO:0000313" key="4">
    <source>
        <dbReference type="EMBL" id="AKU90358.1"/>
    </source>
</evidence>
<reference evidence="4 5" key="1">
    <citation type="submission" date="2015-08" db="EMBL/GenBank/DDBJ databases">
        <authorList>
            <person name="Babu N.S."/>
            <person name="Beckwith C.J."/>
            <person name="Beseler K.G."/>
            <person name="Brison A."/>
            <person name="Carone J.V."/>
            <person name="Caskin T.P."/>
            <person name="Diamond M."/>
            <person name="Durham M.E."/>
            <person name="Foxe J.M."/>
            <person name="Go M."/>
            <person name="Henderson B.A."/>
            <person name="Jones I.B."/>
            <person name="McGettigan J.A."/>
            <person name="Micheletti S.J."/>
            <person name="Nasrallah M.E."/>
            <person name="Ortiz D."/>
            <person name="Piller C.R."/>
            <person name="Privatt S.R."/>
            <person name="Schneider S.L."/>
            <person name="Sharp S."/>
            <person name="Smith T.C."/>
            <person name="Stanton J.D."/>
            <person name="Ullery H.E."/>
            <person name="Wilson R.J."/>
            <person name="Serrano M.G."/>
            <person name="Buck G."/>
            <person name="Lee V."/>
            <person name="Wang Y."/>
            <person name="Carvalho R."/>
            <person name="Voegtly L."/>
            <person name="Shi R."/>
            <person name="Duckworth R."/>
            <person name="Johnson A."/>
            <person name="Loviza R."/>
            <person name="Walstead R."/>
            <person name="Shah Z."/>
            <person name="Kiflezghi M."/>
            <person name="Wade K."/>
            <person name="Ball S.L."/>
            <person name="Bradley K.W."/>
            <person name="Asai D.J."/>
            <person name="Bowman C.A."/>
            <person name="Russell D.A."/>
            <person name="Pope W.H."/>
            <person name="Jacobs-Sera D."/>
            <person name="Hendrix R.W."/>
            <person name="Hatfull G.F."/>
        </authorList>
    </citation>
    <scope>NUCLEOTIDE SEQUENCE [LARGE SCALE GENOMIC DNA]</scope>
    <source>
        <strain evidence="4 5">DSM 27710</strain>
    </source>
</reference>
<dbReference type="PROSITE" id="PS50110">
    <property type="entry name" value="RESPONSE_REGULATORY"/>
    <property type="match status" value="1"/>
</dbReference>
<keyword evidence="1 2" id="KW-0597">Phosphoprotein</keyword>
<feature type="domain" description="Response regulatory" evidence="3">
    <location>
        <begin position="5"/>
        <end position="116"/>
    </location>
</feature>
<evidence type="ECO:0000313" key="5">
    <source>
        <dbReference type="Proteomes" id="UP000055590"/>
    </source>
</evidence>
<dbReference type="InterPro" id="IPR001789">
    <property type="entry name" value="Sig_transdc_resp-reg_receiver"/>
</dbReference>
<sequence>MAEKTVLVVDDERDIREAIVEILLGDDIAAFGAASGEEAVRIASEQPIGLLILDLMMPEMDGRQVVEELRRRKLDVPVVLISAGRDLKRVASELGLPAVEKPFDLDHLLSTVREYV</sequence>
<dbReference type="Pfam" id="PF00072">
    <property type="entry name" value="Response_reg"/>
    <property type="match status" value="1"/>
</dbReference>
<dbReference type="Gene3D" id="3.40.50.2300">
    <property type="match status" value="1"/>
</dbReference>
<dbReference type="STRING" id="1391653.AKJ08_0745"/>
<dbReference type="KEGG" id="vin:AKJ08_0745"/>
<dbReference type="InterPro" id="IPR011006">
    <property type="entry name" value="CheY-like_superfamily"/>
</dbReference>
<dbReference type="AlphaFoldDB" id="A0A0K1P9Z4"/>
<dbReference type="InterPro" id="IPR050595">
    <property type="entry name" value="Bact_response_regulator"/>
</dbReference>
<dbReference type="RefSeq" id="WP_169788739.1">
    <property type="nucleotide sequence ID" value="NZ_CP012332.1"/>
</dbReference>
<dbReference type="SUPFAM" id="SSF52172">
    <property type="entry name" value="CheY-like"/>
    <property type="match status" value="1"/>
</dbReference>
<organism evidence="4 5">
    <name type="scientific">Vulgatibacter incomptus</name>
    <dbReference type="NCBI Taxonomy" id="1391653"/>
    <lineage>
        <taxon>Bacteria</taxon>
        <taxon>Pseudomonadati</taxon>
        <taxon>Myxococcota</taxon>
        <taxon>Myxococcia</taxon>
        <taxon>Myxococcales</taxon>
        <taxon>Cystobacterineae</taxon>
        <taxon>Vulgatibacteraceae</taxon>
        <taxon>Vulgatibacter</taxon>
    </lineage>
</organism>
<feature type="modified residue" description="4-aspartylphosphate" evidence="2">
    <location>
        <position position="54"/>
    </location>
</feature>
<protein>
    <submittedName>
        <fullName evidence="4">Response regulator</fullName>
    </submittedName>
</protein>
<keyword evidence="5" id="KW-1185">Reference proteome</keyword>
<accession>A0A0K1P9Z4</accession>
<evidence type="ECO:0000256" key="2">
    <source>
        <dbReference type="PROSITE-ProRule" id="PRU00169"/>
    </source>
</evidence>
<dbReference type="PANTHER" id="PTHR44591">
    <property type="entry name" value="STRESS RESPONSE REGULATOR PROTEIN 1"/>
    <property type="match status" value="1"/>
</dbReference>
<name>A0A0K1P9Z4_9BACT</name>
<dbReference type="PANTHER" id="PTHR44591:SF3">
    <property type="entry name" value="RESPONSE REGULATORY DOMAIN-CONTAINING PROTEIN"/>
    <property type="match status" value="1"/>
</dbReference>
<dbReference type="GO" id="GO:0000160">
    <property type="term" value="P:phosphorelay signal transduction system"/>
    <property type="evidence" value="ECO:0007669"/>
    <property type="project" value="InterPro"/>
</dbReference>
<proteinExistence type="predicted"/>
<evidence type="ECO:0000259" key="3">
    <source>
        <dbReference type="PROSITE" id="PS50110"/>
    </source>
</evidence>
<dbReference type="EMBL" id="CP012332">
    <property type="protein sequence ID" value="AKU90358.1"/>
    <property type="molecule type" value="Genomic_DNA"/>
</dbReference>
<gene>
    <name evidence="4" type="ORF">AKJ08_0745</name>
</gene>
<evidence type="ECO:0000256" key="1">
    <source>
        <dbReference type="ARBA" id="ARBA00022553"/>
    </source>
</evidence>
<dbReference type="Proteomes" id="UP000055590">
    <property type="component" value="Chromosome"/>
</dbReference>
<dbReference type="SMART" id="SM00448">
    <property type="entry name" value="REC"/>
    <property type="match status" value="1"/>
</dbReference>